<protein>
    <recommendedName>
        <fullName evidence="6">Asp23/Gls24 family envelope stress response protein</fullName>
    </recommendedName>
</protein>
<reference evidence="2" key="2">
    <citation type="submission" date="2009-12" db="EMBL/GenBank/DDBJ databases">
        <authorList>
            <person name="Madupu R."/>
            <person name="Durkin A.S."/>
            <person name="Torralba M."/>
            <person name="Methe B."/>
            <person name="Sutton G.G."/>
            <person name="Strausberg R.L."/>
            <person name="Nelson K.E."/>
        </authorList>
    </citation>
    <scope>NUCLEOTIDE SEQUENCE</scope>
    <source>
        <strain evidence="2">28L</strain>
    </source>
</reference>
<evidence type="ECO:0008006" key="6">
    <source>
        <dbReference type="Google" id="ProtNLM"/>
    </source>
</evidence>
<evidence type="ECO:0000313" key="4">
    <source>
        <dbReference type="Proteomes" id="UP000003242"/>
    </source>
</evidence>
<gene>
    <name evidence="2" type="ORF">HMPREF0889_0477</name>
    <name evidence="3" type="ORF">HMPREF1039_1059</name>
</gene>
<dbReference type="EMBL" id="AFIJ01000020">
    <property type="protein sequence ID" value="EGL40954.1"/>
    <property type="molecule type" value="Genomic_DNA"/>
</dbReference>
<keyword evidence="5" id="KW-1185">Reference proteome</keyword>
<dbReference type="OrthoDB" id="9793465at2"/>
<dbReference type="Pfam" id="PF03780">
    <property type="entry name" value="Asp23"/>
    <property type="match status" value="1"/>
</dbReference>
<dbReference type="PANTHER" id="PTHR34297:SF1">
    <property type="entry name" value="ASP23_GLS24 FAMILY ENVELOPE STRESS RESPONSE PROTEIN"/>
    <property type="match status" value="1"/>
</dbReference>
<evidence type="ECO:0000313" key="5">
    <source>
        <dbReference type="Proteomes" id="UP000004018"/>
    </source>
</evidence>
<dbReference type="AlphaFoldDB" id="D3LU94"/>
<sequence length="129" mass="13648">METTETTIFGDIHISQRVISLLAAGAARRIPNVADLEATLTETAARKMGRTQHSYGVETAISGQDIEITVRIVVVYGCRIPDVALAVQKAVKETVEQMTGCQVTAVHIAVQAVVFSSVGIGGAEHGSEQ</sequence>
<dbReference type="RefSeq" id="WP_007390985.1">
    <property type="nucleotide sequence ID" value="NZ_ADGP01000016.1"/>
</dbReference>
<dbReference type="Proteomes" id="UP000004018">
    <property type="component" value="Unassembled WGS sequence"/>
</dbReference>
<dbReference type="InterPro" id="IPR005531">
    <property type="entry name" value="Asp23"/>
</dbReference>
<reference evidence="4" key="1">
    <citation type="submission" date="2009-12" db="EMBL/GenBank/DDBJ databases">
        <title>Sequence of Clostridiales genomosp. BVAB3 str. UPII9-5.</title>
        <authorList>
            <person name="Madupu R."/>
            <person name="Durkin A.S."/>
            <person name="Torralba M."/>
            <person name="Methe B."/>
            <person name="Sutton G.G."/>
            <person name="Strausberg R.L."/>
            <person name="Nelson K.E."/>
        </authorList>
    </citation>
    <scope>NUCLEOTIDE SEQUENCE [LARGE SCALE GENOMIC DNA]</scope>
    <source>
        <strain evidence="4">28L</strain>
    </source>
</reference>
<evidence type="ECO:0000313" key="3">
    <source>
        <dbReference type="EMBL" id="EGL40954.1"/>
    </source>
</evidence>
<evidence type="ECO:0000313" key="2">
    <source>
        <dbReference type="EMBL" id="EFD94250.1"/>
    </source>
</evidence>
<dbReference type="PANTHER" id="PTHR34297">
    <property type="entry name" value="HYPOTHETICAL CYTOSOLIC PROTEIN-RELATED"/>
    <property type="match status" value="1"/>
</dbReference>
<dbReference type="EMBL" id="ADGP01000016">
    <property type="protein sequence ID" value="EFD94250.1"/>
    <property type="molecule type" value="Genomic_DNA"/>
</dbReference>
<comment type="similarity">
    <text evidence="1">Belongs to the asp23 family.</text>
</comment>
<dbReference type="eggNOG" id="COG1302">
    <property type="taxonomic scope" value="Bacteria"/>
</dbReference>
<comment type="caution">
    <text evidence="2">The sequence shown here is derived from an EMBL/GenBank/DDBJ whole genome shotgun (WGS) entry which is preliminary data.</text>
</comment>
<organism evidence="2 4">
    <name type="scientific">Megasphaera lornae</name>
    <dbReference type="NCBI Taxonomy" id="1000568"/>
    <lineage>
        <taxon>Bacteria</taxon>
        <taxon>Bacillati</taxon>
        <taxon>Bacillota</taxon>
        <taxon>Negativicutes</taxon>
        <taxon>Veillonellales</taxon>
        <taxon>Veillonellaceae</taxon>
        <taxon>Megasphaera</taxon>
    </lineage>
</organism>
<proteinExistence type="inferred from homology"/>
<name>D3LU94_9FIRM</name>
<accession>D3LU94</accession>
<reference evidence="3 5" key="3">
    <citation type="submission" date="2011-04" db="EMBL/GenBank/DDBJ databases">
        <authorList>
            <person name="Harkins D.M."/>
            <person name="Madupu R."/>
            <person name="Durkin A.S."/>
            <person name="Torralba M."/>
            <person name="Methe B."/>
            <person name="Sutton G.G."/>
            <person name="Nelson K.E."/>
        </authorList>
    </citation>
    <scope>NUCLEOTIDE SEQUENCE [LARGE SCALE GENOMIC DNA]</scope>
    <source>
        <strain evidence="3 5">UPII 199-6</strain>
    </source>
</reference>
<evidence type="ECO:0000256" key="1">
    <source>
        <dbReference type="ARBA" id="ARBA00005721"/>
    </source>
</evidence>
<dbReference type="STRING" id="699218.HMPREF0889_0477"/>
<dbReference type="Proteomes" id="UP000003242">
    <property type="component" value="Unassembled WGS sequence"/>
</dbReference>